<dbReference type="RefSeq" id="WP_320384915.1">
    <property type="nucleotide sequence ID" value="NZ_JAROCA020000001.1"/>
</dbReference>
<evidence type="ECO:0000256" key="1">
    <source>
        <dbReference type="ARBA" id="ARBA00009497"/>
    </source>
</evidence>
<keyword evidence="5" id="KW-1185">Reference proteome</keyword>
<dbReference type="PANTHER" id="PTHR42932:SF1">
    <property type="entry name" value="GENERAL STRESS PROTEIN 20U"/>
    <property type="match status" value="1"/>
</dbReference>
<dbReference type="InterPro" id="IPR012347">
    <property type="entry name" value="Ferritin-like"/>
</dbReference>
<evidence type="ECO:0000313" key="5">
    <source>
        <dbReference type="Proteomes" id="UP001228376"/>
    </source>
</evidence>
<evidence type="ECO:0000313" key="4">
    <source>
        <dbReference type="EMBL" id="MDY0405804.1"/>
    </source>
</evidence>
<protein>
    <submittedName>
        <fullName evidence="4">DNA starvation/stationary phase protection protein</fullName>
    </submittedName>
</protein>
<comment type="similarity">
    <text evidence="1 2">Belongs to the Dps family.</text>
</comment>
<dbReference type="Pfam" id="PF00210">
    <property type="entry name" value="Ferritin"/>
    <property type="match status" value="1"/>
</dbReference>
<dbReference type="Gene3D" id="1.20.1260.10">
    <property type="match status" value="1"/>
</dbReference>
<evidence type="ECO:0000259" key="3">
    <source>
        <dbReference type="Pfam" id="PF00210"/>
    </source>
</evidence>
<dbReference type="PROSITE" id="PS00819">
    <property type="entry name" value="DPS_2"/>
    <property type="match status" value="1"/>
</dbReference>
<dbReference type="Proteomes" id="UP001228376">
    <property type="component" value="Unassembled WGS sequence"/>
</dbReference>
<dbReference type="EMBL" id="JAROCA020000001">
    <property type="protein sequence ID" value="MDY0405804.1"/>
    <property type="molecule type" value="Genomic_DNA"/>
</dbReference>
<dbReference type="InterPro" id="IPR009078">
    <property type="entry name" value="Ferritin-like_SF"/>
</dbReference>
<dbReference type="InterPro" id="IPR023188">
    <property type="entry name" value="DPS_DNA-bd_CS"/>
</dbReference>
<dbReference type="InterPro" id="IPR002177">
    <property type="entry name" value="DPS_DNA-bd"/>
</dbReference>
<name>A0ABU5CHJ9_9BACI</name>
<comment type="caution">
    <text evidence="4">The sequence shown here is derived from an EMBL/GenBank/DDBJ whole genome shotgun (WGS) entry which is preliminary data.</text>
</comment>
<sequence length="153" mass="17647">MGESIVNQFFEPAAFQSICYVYQAPSISLVVKGQHFFGLHQQFKKMYEETAVQLDELAERILMIGGKPLAVMTKYVEQASLQEASADDEEYEIMQQLLADYEQMSAEIREHGFELAKQCKDEPTLDVLVTLTATYEKYIWMLKAWQKENKSKS</sequence>
<dbReference type="PANTHER" id="PTHR42932">
    <property type="entry name" value="GENERAL STRESS PROTEIN 20U"/>
    <property type="match status" value="1"/>
</dbReference>
<dbReference type="PRINTS" id="PR01346">
    <property type="entry name" value="HELNAPAPROT"/>
</dbReference>
<dbReference type="CDD" id="cd01043">
    <property type="entry name" value="DPS"/>
    <property type="match status" value="1"/>
</dbReference>
<reference evidence="4 5" key="1">
    <citation type="submission" date="2023-10" db="EMBL/GenBank/DDBJ databases">
        <title>179-bfca-hs.</title>
        <authorList>
            <person name="Miliotis G."/>
            <person name="Sengupta P."/>
            <person name="Hameed A."/>
            <person name="Chuvochina M."/>
            <person name="Mcdonagh F."/>
            <person name="Simpson A.C."/>
            <person name="Singh N.K."/>
            <person name="Rekha P.D."/>
            <person name="Raman K."/>
            <person name="Hugenholtz P."/>
            <person name="Venkateswaran K."/>
        </authorList>
    </citation>
    <scope>NUCLEOTIDE SEQUENCE [LARGE SCALE GENOMIC DNA]</scope>
    <source>
        <strain evidence="4 5">179-BFC-A-HS</strain>
    </source>
</reference>
<dbReference type="SUPFAM" id="SSF47240">
    <property type="entry name" value="Ferritin-like"/>
    <property type="match status" value="1"/>
</dbReference>
<proteinExistence type="inferred from homology"/>
<feature type="domain" description="Ferritin/DPS" evidence="3">
    <location>
        <begin position="22"/>
        <end position="145"/>
    </location>
</feature>
<evidence type="ECO:0000256" key="2">
    <source>
        <dbReference type="RuleBase" id="RU003875"/>
    </source>
</evidence>
<accession>A0ABU5CHJ9</accession>
<organism evidence="4 5">
    <name type="scientific">Tigheibacillus jepli</name>
    <dbReference type="NCBI Taxonomy" id="3035914"/>
    <lineage>
        <taxon>Bacteria</taxon>
        <taxon>Bacillati</taxon>
        <taxon>Bacillota</taxon>
        <taxon>Bacilli</taxon>
        <taxon>Bacillales</taxon>
        <taxon>Bacillaceae</taxon>
        <taxon>Tigheibacillus</taxon>
    </lineage>
</organism>
<gene>
    <name evidence="4" type="ORF">P5G51_010730</name>
</gene>
<dbReference type="InterPro" id="IPR008331">
    <property type="entry name" value="Ferritin_DPS_dom"/>
</dbReference>